<dbReference type="Proteomes" id="UP000252100">
    <property type="component" value="Chromosome"/>
</dbReference>
<evidence type="ECO:0000256" key="7">
    <source>
        <dbReference type="SAM" id="MobiDB-lite"/>
    </source>
</evidence>
<dbReference type="SMART" id="SM01086">
    <property type="entry name" value="ClpB_D2-small"/>
    <property type="match status" value="1"/>
</dbReference>
<dbReference type="FunFam" id="3.40.50.300:FF:000025">
    <property type="entry name" value="ATP-dependent Clp protease subunit"/>
    <property type="match status" value="1"/>
</dbReference>
<dbReference type="InterPro" id="IPR001943">
    <property type="entry name" value="UVR_dom"/>
</dbReference>
<dbReference type="InterPro" id="IPR036628">
    <property type="entry name" value="Clp_N_dom_sf"/>
</dbReference>
<keyword evidence="11" id="KW-1185">Reference proteome</keyword>
<dbReference type="SMART" id="SM00382">
    <property type="entry name" value="AAA"/>
    <property type="match status" value="2"/>
</dbReference>
<dbReference type="Gene3D" id="1.10.1780.10">
    <property type="entry name" value="Clp, N-terminal domain"/>
    <property type="match status" value="1"/>
</dbReference>
<proteinExistence type="inferred from homology"/>
<dbReference type="GO" id="GO:0006508">
    <property type="term" value="P:proteolysis"/>
    <property type="evidence" value="ECO:0007669"/>
    <property type="project" value="UniProtKB-KW"/>
</dbReference>
<dbReference type="InterPro" id="IPR050130">
    <property type="entry name" value="ClpA_ClpB"/>
</dbReference>
<evidence type="ECO:0000256" key="4">
    <source>
        <dbReference type="ARBA" id="ARBA00023186"/>
    </source>
</evidence>
<dbReference type="CDD" id="cd19499">
    <property type="entry name" value="RecA-like_ClpB_Hsp104-like"/>
    <property type="match status" value="1"/>
</dbReference>
<dbReference type="OrthoDB" id="9803641at2"/>
<dbReference type="SUPFAM" id="SSF52540">
    <property type="entry name" value="P-loop containing nucleoside triphosphate hydrolases"/>
    <property type="match status" value="2"/>
</dbReference>
<keyword evidence="1 5" id="KW-0677">Repeat</keyword>
<keyword evidence="3 6" id="KW-0067">ATP-binding</keyword>
<dbReference type="Gene3D" id="3.40.50.300">
    <property type="entry name" value="P-loop containing nucleotide triphosphate hydrolases"/>
    <property type="match status" value="2"/>
</dbReference>
<dbReference type="GO" id="GO:0008233">
    <property type="term" value="F:peptidase activity"/>
    <property type="evidence" value="ECO:0007669"/>
    <property type="project" value="UniProtKB-KW"/>
</dbReference>
<dbReference type="Gene3D" id="1.10.8.60">
    <property type="match status" value="2"/>
</dbReference>
<dbReference type="InterPro" id="IPR001270">
    <property type="entry name" value="ClpA/B"/>
</dbReference>
<name>A0A345C095_9BACI</name>
<dbReference type="InterPro" id="IPR028299">
    <property type="entry name" value="ClpA/B_CS2"/>
</dbReference>
<dbReference type="PROSITE" id="PS51903">
    <property type="entry name" value="CLP_R"/>
    <property type="match status" value="1"/>
</dbReference>
<dbReference type="PROSITE" id="PS00871">
    <property type="entry name" value="CLPAB_2"/>
    <property type="match status" value="1"/>
</dbReference>
<dbReference type="GO" id="GO:0016887">
    <property type="term" value="F:ATP hydrolysis activity"/>
    <property type="evidence" value="ECO:0007669"/>
    <property type="project" value="InterPro"/>
</dbReference>
<dbReference type="Pfam" id="PF02861">
    <property type="entry name" value="Clp_N"/>
    <property type="match status" value="1"/>
</dbReference>
<keyword evidence="2 6" id="KW-0547">Nucleotide-binding</keyword>
<dbReference type="GO" id="GO:0005524">
    <property type="term" value="F:ATP binding"/>
    <property type="evidence" value="ECO:0007669"/>
    <property type="project" value="UniProtKB-KW"/>
</dbReference>
<dbReference type="KEGG" id="rue:DT065_11785"/>
<dbReference type="Pfam" id="PF07724">
    <property type="entry name" value="AAA_2"/>
    <property type="match status" value="1"/>
</dbReference>
<evidence type="ECO:0000256" key="6">
    <source>
        <dbReference type="RuleBase" id="RU004432"/>
    </source>
</evidence>
<dbReference type="InterPro" id="IPR041546">
    <property type="entry name" value="ClpA/ClpB_AAA_lid"/>
</dbReference>
<dbReference type="InterPro" id="IPR004176">
    <property type="entry name" value="Clp_R_N"/>
</dbReference>
<dbReference type="PROSITE" id="PS50151">
    <property type="entry name" value="UVR"/>
    <property type="match status" value="1"/>
</dbReference>
<evidence type="ECO:0000259" key="9">
    <source>
        <dbReference type="PROSITE" id="PS51903"/>
    </source>
</evidence>
<evidence type="ECO:0000313" key="10">
    <source>
        <dbReference type="EMBL" id="AXF56626.1"/>
    </source>
</evidence>
<feature type="region of interest" description="Disordered" evidence="7">
    <location>
        <begin position="420"/>
        <end position="451"/>
    </location>
</feature>
<keyword evidence="10" id="KW-0645">Protease</keyword>
<evidence type="ECO:0000256" key="2">
    <source>
        <dbReference type="ARBA" id="ARBA00022741"/>
    </source>
</evidence>
<keyword evidence="4 6" id="KW-0143">Chaperone</keyword>
<evidence type="ECO:0000313" key="11">
    <source>
        <dbReference type="Proteomes" id="UP000252100"/>
    </source>
</evidence>
<dbReference type="InterPro" id="IPR003959">
    <property type="entry name" value="ATPase_AAA_core"/>
</dbReference>
<dbReference type="Pfam" id="PF00004">
    <property type="entry name" value="AAA"/>
    <property type="match status" value="1"/>
</dbReference>
<keyword evidence="10" id="KW-0378">Hydrolase</keyword>
<dbReference type="SUPFAM" id="SSF81923">
    <property type="entry name" value="Double Clp-N motif"/>
    <property type="match status" value="1"/>
</dbReference>
<organism evidence="10 11">
    <name type="scientific">Salicibibacter kimchii</name>
    <dbReference type="NCBI Taxonomy" id="2099786"/>
    <lineage>
        <taxon>Bacteria</taxon>
        <taxon>Bacillati</taxon>
        <taxon>Bacillota</taxon>
        <taxon>Bacilli</taxon>
        <taxon>Bacillales</taxon>
        <taxon>Bacillaceae</taxon>
        <taxon>Salicibibacter</taxon>
    </lineage>
</organism>
<evidence type="ECO:0000256" key="5">
    <source>
        <dbReference type="PROSITE-ProRule" id="PRU01251"/>
    </source>
</evidence>
<evidence type="ECO:0000259" key="8">
    <source>
        <dbReference type="PROSITE" id="PS50151"/>
    </source>
</evidence>
<gene>
    <name evidence="10" type="ORF">DT065_11785</name>
</gene>
<feature type="domain" description="Clp R" evidence="9">
    <location>
        <begin position="3"/>
        <end position="147"/>
    </location>
</feature>
<dbReference type="AlphaFoldDB" id="A0A345C095"/>
<comment type="similarity">
    <text evidence="6">Belongs to the ClpA/ClpB family.</text>
</comment>
<protein>
    <submittedName>
        <fullName evidence="10">ATP-dependent Clp protease ATP-binding subunit</fullName>
    </submittedName>
</protein>
<dbReference type="Gene3D" id="4.10.860.10">
    <property type="entry name" value="UVR domain"/>
    <property type="match status" value="1"/>
</dbReference>
<feature type="domain" description="UVR" evidence="8">
    <location>
        <begin position="424"/>
        <end position="459"/>
    </location>
</feature>
<dbReference type="InterPro" id="IPR018368">
    <property type="entry name" value="ClpA/B_CS1"/>
</dbReference>
<dbReference type="FunFam" id="3.40.50.300:FF:000010">
    <property type="entry name" value="Chaperone clpB 1, putative"/>
    <property type="match status" value="1"/>
</dbReference>
<dbReference type="InterPro" id="IPR027417">
    <property type="entry name" value="P-loop_NTPase"/>
</dbReference>
<dbReference type="RefSeq" id="WP_114373577.1">
    <property type="nucleotide sequence ID" value="NZ_CP031092.1"/>
</dbReference>
<evidence type="ECO:0000256" key="3">
    <source>
        <dbReference type="ARBA" id="ARBA00022840"/>
    </source>
</evidence>
<feature type="region of interest" description="Disordered" evidence="7">
    <location>
        <begin position="149"/>
        <end position="169"/>
    </location>
</feature>
<dbReference type="GO" id="GO:0005737">
    <property type="term" value="C:cytoplasm"/>
    <property type="evidence" value="ECO:0007669"/>
    <property type="project" value="TreeGrafter"/>
</dbReference>
<dbReference type="PANTHER" id="PTHR11638:SF18">
    <property type="entry name" value="HEAT SHOCK PROTEIN 104"/>
    <property type="match status" value="1"/>
</dbReference>
<dbReference type="Pfam" id="PF17871">
    <property type="entry name" value="AAA_lid_9"/>
    <property type="match status" value="1"/>
</dbReference>
<dbReference type="PRINTS" id="PR00300">
    <property type="entry name" value="CLPPROTEASEA"/>
</dbReference>
<reference evidence="10 11" key="1">
    <citation type="journal article" date="2018" name="J. Microbiol.">
        <title>Salicibibacter kimchii gen. nov., sp. nov., a moderately halophilic and alkalitolerant bacterium in the family Bacillaceae, isolated from kimchi.</title>
        <authorList>
            <person name="Jang J.Y."/>
            <person name="Oh Y.J."/>
            <person name="Lim S.K."/>
            <person name="Park H.K."/>
            <person name="Lee C."/>
            <person name="Kim J.Y."/>
            <person name="Lee M.A."/>
            <person name="Choi H.J."/>
        </authorList>
    </citation>
    <scope>NUCLEOTIDE SEQUENCE [LARGE SCALE GENOMIC DNA]</scope>
    <source>
        <strain evidence="10 11">NKC1-1</strain>
    </source>
</reference>
<dbReference type="InterPro" id="IPR003593">
    <property type="entry name" value="AAA+_ATPase"/>
</dbReference>
<dbReference type="InterPro" id="IPR019489">
    <property type="entry name" value="Clp_ATPase_C"/>
</dbReference>
<accession>A0A345C095</accession>
<evidence type="ECO:0000256" key="1">
    <source>
        <dbReference type="ARBA" id="ARBA00022737"/>
    </source>
</evidence>
<dbReference type="PANTHER" id="PTHR11638">
    <property type="entry name" value="ATP-DEPENDENT CLP PROTEASE"/>
    <property type="match status" value="1"/>
</dbReference>
<dbReference type="FunFam" id="1.10.8.60:FF:000017">
    <property type="entry name" value="ATP-dependent chaperone ClpB"/>
    <property type="match status" value="1"/>
</dbReference>
<dbReference type="GO" id="GO:0034605">
    <property type="term" value="P:cellular response to heat"/>
    <property type="evidence" value="ECO:0007669"/>
    <property type="project" value="TreeGrafter"/>
</dbReference>
<sequence length="817" mass="91171">MMFGRFTERAQKVLALAQEEAVRLGHTNIGTEHILLGLLREGEGIAAKALQALNLGPEHVQQEVENLIGQEANGQMKKQTPHYTPRAKKVIELSMDEARKLGHSYVGTEHILLGLIREGEGVAARVLNNLGVSLNKARQQVLQLLGSNESATNNGQQGGSAGGTVNTPTLDSLARDLTAVAKEENLDPVIGREKEIQRVIQILSRRTKNNPVLIGEPGVGKTSVAEGLAQSIIANEVPETLRSKRVMTLDMGTVVAGTKYRGEFEDRLKKVMEEIRQAGNVVLFIDELHTLIGAGGAEGAIDASNILKPSLARGDLQCIGATTLDEYRRYIEKDAALERRFQPIHVDEPTLEESTQILSGLRDRYEAHHRVTITDEAIEEAVRMSDRYISDRFLPDKAIDLIDEAASKVRLRSYTAPTDLKEREQQLEETRKEKDAAVQSQEFEKAASLRDSEQRLREELDELKDQWKEKQGQENTEVAMNDIAEVVASWTGIPVTKLAEEETERLLRMEDILHDRVVGQDEAVDAVSKAVRRARAGLKDPNRPIGSFIFLGPTGVGKTELARAVAETLFGDEEAVLRIDMSEYMEKYTTSRLVGSPPGYVGYDEGGQLTEKVRQRPYSVILLDEIEKAHPDVFNILLQVLEDGHLTDSKGRKVDFRNTAIIMTSNVGAASLNNKFVGFTTNTTDQKHTDMKTKVIDELKKTFRPEFLNRIDETIVFHSLEKKHIRQIVGLMANELKKRLQEQEVDFELTDEALEKIADEGFDPDYGARPLRRALQKQVEDRLSEELLKGNIEKGQAAVIDYRNGEFAVELKSKVTS</sequence>
<dbReference type="FunFam" id="1.10.1780.10:FF:000001">
    <property type="entry name" value="ATP-dependent Clp protease ATP-binding subunit"/>
    <property type="match status" value="1"/>
</dbReference>
<dbReference type="Pfam" id="PF10431">
    <property type="entry name" value="ClpB_D2-small"/>
    <property type="match status" value="1"/>
</dbReference>
<dbReference type="EMBL" id="CP031092">
    <property type="protein sequence ID" value="AXF56626.1"/>
    <property type="molecule type" value="Genomic_DNA"/>
</dbReference>
<dbReference type="CDD" id="cd00009">
    <property type="entry name" value="AAA"/>
    <property type="match status" value="1"/>
</dbReference>
<dbReference type="PROSITE" id="PS00870">
    <property type="entry name" value="CLPAB_1"/>
    <property type="match status" value="1"/>
</dbReference>